<name>A0A1M7ZTC9_9FLAO</name>
<sequence>MKKAALITILSIFLFSCEEDIQISSPALQAKKDNMFWRSKQTTVSVNSLGQLEITAINGYDEIVMKTAQNSVGTYLFGTTNTDNFVTYTLDKTQTEDNIDEVYDSRDVLGPVNSVSNPLSNGLDYINESIVQTTTSGTGSGLRLKVTTNSNGSVSTVEIVARGVGYKSGDIVYLVGGNNNAAVQVVNVQQSNGKIVIEKIENGFYTGSFNFNVVNDEGEIITFSEGIFYRVPLTSF</sequence>
<dbReference type="RefSeq" id="WP_073581084.1">
    <property type="nucleotide sequence ID" value="NZ_CBCSEA010000001.1"/>
</dbReference>
<dbReference type="PROSITE" id="PS51257">
    <property type="entry name" value="PROKAR_LIPOPROTEIN"/>
    <property type="match status" value="1"/>
</dbReference>
<dbReference type="Pfam" id="PF19765">
    <property type="entry name" value="DUF6252"/>
    <property type="match status" value="2"/>
</dbReference>
<reference evidence="2" key="1">
    <citation type="submission" date="2016-12" db="EMBL/GenBank/DDBJ databases">
        <authorList>
            <person name="Varghese N."/>
            <person name="Submissions S."/>
        </authorList>
    </citation>
    <scope>NUCLEOTIDE SEQUENCE [LARGE SCALE GENOMIC DNA]</scope>
    <source>
        <strain evidence="2">DSM 18830</strain>
    </source>
</reference>
<proteinExistence type="predicted"/>
<gene>
    <name evidence="1" type="ORF">SAMN05443547_0496</name>
</gene>
<protein>
    <recommendedName>
        <fullName evidence="3">Lipoprotein</fullName>
    </recommendedName>
</protein>
<dbReference type="STRING" id="416016.SAMN05443547_0496"/>
<evidence type="ECO:0008006" key="3">
    <source>
        <dbReference type="Google" id="ProtNLM"/>
    </source>
</evidence>
<dbReference type="OrthoDB" id="1448607at2"/>
<keyword evidence="2" id="KW-1185">Reference proteome</keyword>
<dbReference type="AlphaFoldDB" id="A0A1M7ZTC9"/>
<organism evidence="1 2">
    <name type="scientific">Flavobacterium cucumis</name>
    <dbReference type="NCBI Taxonomy" id="416016"/>
    <lineage>
        <taxon>Bacteria</taxon>
        <taxon>Pseudomonadati</taxon>
        <taxon>Bacteroidota</taxon>
        <taxon>Flavobacteriia</taxon>
        <taxon>Flavobacteriales</taxon>
        <taxon>Flavobacteriaceae</taxon>
        <taxon>Flavobacterium</taxon>
    </lineage>
</organism>
<accession>A0A1M7ZTC9</accession>
<dbReference type="EMBL" id="FRYK01000001">
    <property type="protein sequence ID" value="SHO72169.1"/>
    <property type="molecule type" value="Genomic_DNA"/>
</dbReference>
<evidence type="ECO:0000313" key="1">
    <source>
        <dbReference type="EMBL" id="SHO72169.1"/>
    </source>
</evidence>
<evidence type="ECO:0000313" key="2">
    <source>
        <dbReference type="Proteomes" id="UP000184611"/>
    </source>
</evidence>
<dbReference type="InterPro" id="IPR046219">
    <property type="entry name" value="DUF6252"/>
</dbReference>
<dbReference type="Proteomes" id="UP000184611">
    <property type="component" value="Unassembled WGS sequence"/>
</dbReference>